<evidence type="ECO:0000256" key="3">
    <source>
        <dbReference type="ARBA" id="ARBA00022692"/>
    </source>
</evidence>
<dbReference type="InterPro" id="IPR045885">
    <property type="entry name" value="GalNAc-T"/>
</dbReference>
<dbReference type="SUPFAM" id="SSF53448">
    <property type="entry name" value="Nucleotide-diphospho-sugar transferases"/>
    <property type="match status" value="1"/>
</dbReference>
<dbReference type="PANTHER" id="PTHR11675">
    <property type="entry name" value="N-ACETYLGALACTOSAMINYLTRANSFERASE"/>
    <property type="match status" value="1"/>
</dbReference>
<evidence type="ECO:0000256" key="6">
    <source>
        <dbReference type="ARBA" id="ARBA00023136"/>
    </source>
</evidence>
<comment type="similarity">
    <text evidence="2">Belongs to the glycosyltransferase 2 family. GalNAc-T subfamily.</text>
</comment>
<dbReference type="Proteomes" id="UP001235939">
    <property type="component" value="Chromosome 13"/>
</dbReference>
<organism evidence="10 11">
    <name type="scientific">Cordylochernes scorpioides</name>
    <dbReference type="NCBI Taxonomy" id="51811"/>
    <lineage>
        <taxon>Eukaryota</taxon>
        <taxon>Metazoa</taxon>
        <taxon>Ecdysozoa</taxon>
        <taxon>Arthropoda</taxon>
        <taxon>Chelicerata</taxon>
        <taxon>Arachnida</taxon>
        <taxon>Pseudoscorpiones</taxon>
        <taxon>Cheliferoidea</taxon>
        <taxon>Chernetidae</taxon>
        <taxon>Cordylochernes</taxon>
    </lineage>
</organism>
<dbReference type="CDD" id="cd02510">
    <property type="entry name" value="pp-GalNAc-T"/>
    <property type="match status" value="1"/>
</dbReference>
<evidence type="ECO:0000256" key="7">
    <source>
        <dbReference type="ARBA" id="ARBA00023157"/>
    </source>
</evidence>
<dbReference type="Gene3D" id="3.90.550.10">
    <property type="entry name" value="Spore Coat Polysaccharide Biosynthesis Protein SpsA, Chain A"/>
    <property type="match status" value="1"/>
</dbReference>
<reference evidence="10 11" key="1">
    <citation type="submission" date="2022-01" db="EMBL/GenBank/DDBJ databases">
        <title>A chromosomal length assembly of Cordylochernes scorpioides.</title>
        <authorList>
            <person name="Zeh D."/>
            <person name="Zeh J."/>
        </authorList>
    </citation>
    <scope>NUCLEOTIDE SEQUENCE [LARGE SCALE GENOMIC DNA]</scope>
    <source>
        <strain evidence="10">IN4F17</strain>
        <tissue evidence="10">Whole Body</tissue>
    </source>
</reference>
<keyword evidence="3" id="KW-0812">Transmembrane</keyword>
<evidence type="ECO:0000256" key="2">
    <source>
        <dbReference type="ARBA" id="ARBA00005680"/>
    </source>
</evidence>
<comment type="subcellular location">
    <subcellularLocation>
        <location evidence="8">Endomembrane system</location>
        <topology evidence="8">Single-pass membrane protein</topology>
    </subcellularLocation>
    <subcellularLocation>
        <location evidence="1">Membrane</location>
        <topology evidence="1">Single-pass type II membrane protein</topology>
    </subcellularLocation>
</comment>
<evidence type="ECO:0000313" key="10">
    <source>
        <dbReference type="EMBL" id="UYV75424.1"/>
    </source>
</evidence>
<dbReference type="PANTHER" id="PTHR11675:SF118">
    <property type="entry name" value="POLYPEPTIDE N-ACETYLGALACTOSAMINYLTRANSFERASE 3"/>
    <property type="match status" value="1"/>
</dbReference>
<name>A0ABY6L3H9_9ARAC</name>
<gene>
    <name evidence="10" type="ORF">LAZ67_13000217</name>
</gene>
<evidence type="ECO:0000256" key="5">
    <source>
        <dbReference type="ARBA" id="ARBA00022989"/>
    </source>
</evidence>
<keyword evidence="4" id="KW-0735">Signal-anchor</keyword>
<keyword evidence="7" id="KW-1015">Disulfide bond</keyword>
<dbReference type="InterPro" id="IPR001173">
    <property type="entry name" value="Glyco_trans_2-like"/>
</dbReference>
<evidence type="ECO:0000313" key="11">
    <source>
        <dbReference type="Proteomes" id="UP001235939"/>
    </source>
</evidence>
<keyword evidence="5" id="KW-1133">Transmembrane helix</keyword>
<keyword evidence="6" id="KW-0472">Membrane</keyword>
<evidence type="ECO:0000256" key="4">
    <source>
        <dbReference type="ARBA" id="ARBA00022968"/>
    </source>
</evidence>
<evidence type="ECO:0000259" key="9">
    <source>
        <dbReference type="Pfam" id="PF00535"/>
    </source>
</evidence>
<protein>
    <submittedName>
        <fullName evidence="10">Pgant3</fullName>
    </submittedName>
</protein>
<dbReference type="Pfam" id="PF00535">
    <property type="entry name" value="Glycos_transf_2"/>
    <property type="match status" value="1"/>
</dbReference>
<keyword evidence="11" id="KW-1185">Reference proteome</keyword>
<feature type="domain" description="Glycosyltransferase 2-like" evidence="9">
    <location>
        <begin position="46"/>
        <end position="228"/>
    </location>
</feature>
<evidence type="ECO:0000256" key="1">
    <source>
        <dbReference type="ARBA" id="ARBA00004606"/>
    </source>
</evidence>
<dbReference type="InterPro" id="IPR029044">
    <property type="entry name" value="Nucleotide-diphossugar_trans"/>
</dbReference>
<sequence>MFYGSIALIGALKKDQNNKSKSHHIPDVWPRCRSADYTRRRLPTASVVIVFHNEAWSTLLRTVHSVVYRSPRELLREVILVDDASERSFLGRPLDLYVAQLPTDVRVLRLSNRTGLIRARLAGARAARGETLLFLDAHCECTTGWLEPLLDRVAQNRTRVVCPIIDIIHEDTFAYVRSFELHWGAFNWDLHFRWYPLASRALGRGFRGASAYMTPVMAGGLFAIDRRYFWELGGYDEGMEVWGGENLELSFRVWQCGGSLEIVPCSHVGHVFRRSSPYTFPGGVGPVLTANLARVAAVWMDEWADFFFLLNSGAKKMAMEQDISERKKLRQELQCRNFGWYLKNIWPEHFFPAENRFFGKVGKPCT</sequence>
<evidence type="ECO:0000256" key="8">
    <source>
        <dbReference type="ARBA" id="ARBA00037847"/>
    </source>
</evidence>
<accession>A0ABY6L3H9</accession>
<dbReference type="EMBL" id="CP092875">
    <property type="protein sequence ID" value="UYV75424.1"/>
    <property type="molecule type" value="Genomic_DNA"/>
</dbReference>
<proteinExistence type="inferred from homology"/>